<dbReference type="EMBL" id="CP117416">
    <property type="protein sequence ID" value="WCT54766.1"/>
    <property type="molecule type" value="Genomic_DNA"/>
</dbReference>
<sequence length="266" mass="29014">MKKILLTIGILCIALVWGLPMYLNITGGDVLEVIDQPWYHPLLYIGIALIFIPTILSTVFSLKTVKSGKSAVGLIESIQQTGTYINEQPQIQCKVIVTCQGEDSYPAELRAVVPLTSLAQFQPGALIPLLVSPKDPSKIGIDWKGPVSQAEAQQLLNEQMIKQGVSPEMMNIATQGQQAYAKIIDVVPLGDIDAHKISLQLTLSMTQPSGETLTVNVQKEIFKSSLAQVQQGQIIRVIYLPEDPSQLVLSLQSESADLQHVFGATR</sequence>
<keyword evidence="1" id="KW-1133">Transmembrane helix</keyword>
<keyword evidence="3" id="KW-1185">Reference proteome</keyword>
<dbReference type="AlphaFoldDB" id="A0AAX3LZ68"/>
<evidence type="ECO:0000313" key="2">
    <source>
        <dbReference type="EMBL" id="WCT54766.1"/>
    </source>
</evidence>
<keyword evidence="1" id="KW-0812">Transmembrane</keyword>
<reference evidence="2 3" key="1">
    <citation type="submission" date="2023-02" db="EMBL/GenBank/DDBJ databases">
        <title>Genome sequence of Paenibacillus kyungheensis KACC 18744.</title>
        <authorList>
            <person name="Kim S."/>
            <person name="Heo J."/>
            <person name="Kwon S.-W."/>
        </authorList>
    </citation>
    <scope>NUCLEOTIDE SEQUENCE [LARGE SCALE GENOMIC DNA]</scope>
    <source>
        <strain evidence="2 3">KACC 18744</strain>
    </source>
</reference>
<feature type="transmembrane region" description="Helical" evidence="1">
    <location>
        <begin position="42"/>
        <end position="62"/>
    </location>
</feature>
<keyword evidence="1" id="KW-0472">Membrane</keyword>
<name>A0AAX3LZ68_9BACL</name>
<dbReference type="KEGG" id="pka:PQ456_16380"/>
<gene>
    <name evidence="2" type="ORF">PQ456_16380</name>
</gene>
<organism evidence="2 3">
    <name type="scientific">Paenibacillus kyungheensis</name>
    <dbReference type="NCBI Taxonomy" id="1452732"/>
    <lineage>
        <taxon>Bacteria</taxon>
        <taxon>Bacillati</taxon>
        <taxon>Bacillota</taxon>
        <taxon>Bacilli</taxon>
        <taxon>Bacillales</taxon>
        <taxon>Paenibacillaceae</taxon>
        <taxon>Paenibacillus</taxon>
    </lineage>
</organism>
<proteinExistence type="predicted"/>
<dbReference type="Proteomes" id="UP001220509">
    <property type="component" value="Chromosome"/>
</dbReference>
<dbReference type="RefSeq" id="WP_273613251.1">
    <property type="nucleotide sequence ID" value="NZ_CP117416.1"/>
</dbReference>
<protein>
    <submittedName>
        <fullName evidence="2">Uncharacterized protein</fullName>
    </submittedName>
</protein>
<evidence type="ECO:0000256" key="1">
    <source>
        <dbReference type="SAM" id="Phobius"/>
    </source>
</evidence>
<evidence type="ECO:0000313" key="3">
    <source>
        <dbReference type="Proteomes" id="UP001220509"/>
    </source>
</evidence>
<accession>A0AAX3LZ68</accession>